<evidence type="ECO:0000256" key="1">
    <source>
        <dbReference type="SAM" id="MobiDB-lite"/>
    </source>
</evidence>
<evidence type="ECO:0000313" key="2">
    <source>
        <dbReference type="EMBL" id="KAJ3564937.1"/>
    </source>
</evidence>
<reference evidence="2" key="1">
    <citation type="submission" date="2022-07" db="EMBL/GenBank/DDBJ databases">
        <title>Genome Sequence of Leucocoprinus birnbaumii.</title>
        <authorList>
            <person name="Buettner E."/>
        </authorList>
    </citation>
    <scope>NUCLEOTIDE SEQUENCE</scope>
    <source>
        <strain evidence="2">VT141</strain>
    </source>
</reference>
<dbReference type="AlphaFoldDB" id="A0AAD5VN62"/>
<sequence length="375" mass="42852">MTQPVVIRHVPALLNIFKRLLLLSKLQRNKEIEAANMARMEKAYNHQEDDSKELADPVMFNRYKDDISSYLIRVLNEQEAKCKAELAISDAAQASRKHCKDRETMIPLTLVGFKVDFPKIFYDIVDSNSVLPLSFFFPNNAIYIVMHIATIDQKKVTLQDGTKVNILDVAKIVVKEKFEKDKANFKADVDMSYAEFCKAGMQMALFELSRHVLMQTYQVSGVWTNIWRDHFGFFTNNMSAMELHRFWKDREIEMWETMLTQHMHYCIKDYFATLEGACMLCACIVYNSSDPDQDLPTSSVPSTSWQSGPSGFRDHGRSAGPLHRGKPFQSGSGSTKYSAPVVCLECAGKDHTIREHPTVPRKLPNGKPVWAKKVH</sequence>
<proteinExistence type="predicted"/>
<gene>
    <name evidence="2" type="ORF">NP233_g7965</name>
</gene>
<accession>A0AAD5VN62</accession>
<dbReference type="EMBL" id="JANIEX010000616">
    <property type="protein sequence ID" value="KAJ3564937.1"/>
    <property type="molecule type" value="Genomic_DNA"/>
</dbReference>
<keyword evidence="3" id="KW-1185">Reference proteome</keyword>
<name>A0AAD5VN62_9AGAR</name>
<organism evidence="2 3">
    <name type="scientific">Leucocoprinus birnbaumii</name>
    <dbReference type="NCBI Taxonomy" id="56174"/>
    <lineage>
        <taxon>Eukaryota</taxon>
        <taxon>Fungi</taxon>
        <taxon>Dikarya</taxon>
        <taxon>Basidiomycota</taxon>
        <taxon>Agaricomycotina</taxon>
        <taxon>Agaricomycetes</taxon>
        <taxon>Agaricomycetidae</taxon>
        <taxon>Agaricales</taxon>
        <taxon>Agaricineae</taxon>
        <taxon>Agaricaceae</taxon>
        <taxon>Leucocoprinus</taxon>
    </lineage>
</organism>
<evidence type="ECO:0000313" key="3">
    <source>
        <dbReference type="Proteomes" id="UP001213000"/>
    </source>
</evidence>
<dbReference type="Proteomes" id="UP001213000">
    <property type="component" value="Unassembled WGS sequence"/>
</dbReference>
<feature type="region of interest" description="Disordered" evidence="1">
    <location>
        <begin position="294"/>
        <end position="336"/>
    </location>
</feature>
<feature type="compositionally biased region" description="Polar residues" evidence="1">
    <location>
        <begin position="294"/>
        <end position="309"/>
    </location>
</feature>
<protein>
    <submittedName>
        <fullName evidence="2">Uncharacterized protein</fullName>
    </submittedName>
</protein>
<comment type="caution">
    <text evidence="2">The sequence shown here is derived from an EMBL/GenBank/DDBJ whole genome shotgun (WGS) entry which is preliminary data.</text>
</comment>
<feature type="region of interest" description="Disordered" evidence="1">
    <location>
        <begin position="355"/>
        <end position="375"/>
    </location>
</feature>